<organism evidence="1 2">
    <name type="scientific">Penicillium nalgiovense</name>
    <dbReference type="NCBI Taxonomy" id="60175"/>
    <lineage>
        <taxon>Eukaryota</taxon>
        <taxon>Fungi</taxon>
        <taxon>Dikarya</taxon>
        <taxon>Ascomycota</taxon>
        <taxon>Pezizomycotina</taxon>
        <taxon>Eurotiomycetes</taxon>
        <taxon>Eurotiomycetidae</taxon>
        <taxon>Eurotiales</taxon>
        <taxon>Aspergillaceae</taxon>
        <taxon>Penicillium</taxon>
    </lineage>
</organism>
<keyword evidence="2" id="KW-1185">Reference proteome</keyword>
<dbReference type="EMBL" id="MOOB01000096">
    <property type="protein sequence ID" value="OQE72438.1"/>
    <property type="molecule type" value="Genomic_DNA"/>
</dbReference>
<evidence type="ECO:0000313" key="1">
    <source>
        <dbReference type="EMBL" id="OQE72438.1"/>
    </source>
</evidence>
<evidence type="ECO:0000313" key="2">
    <source>
        <dbReference type="Proteomes" id="UP000191691"/>
    </source>
</evidence>
<name>A0A1V6XBG7_PENNA</name>
<sequence>SCGPCARALWSNVGSIGIASSSGSVESQTGQAKVHIPATGIFALLLWEHTQWLYSRSASRLLWRRPRRTDTWTSQPEARPFDRLAGWYSGWRTTFSTGTFWLAGPRCIL</sequence>
<proteinExistence type="predicted"/>
<gene>
    <name evidence="1" type="ORF">PENNAL_c0096G00387</name>
</gene>
<protein>
    <submittedName>
        <fullName evidence="1">Uncharacterized protein</fullName>
    </submittedName>
</protein>
<dbReference type="Proteomes" id="UP000191691">
    <property type="component" value="Unassembled WGS sequence"/>
</dbReference>
<comment type="caution">
    <text evidence="1">The sequence shown here is derived from an EMBL/GenBank/DDBJ whole genome shotgun (WGS) entry which is preliminary data.</text>
</comment>
<feature type="non-terminal residue" evidence="1">
    <location>
        <position position="1"/>
    </location>
</feature>
<reference evidence="2" key="1">
    <citation type="journal article" date="2017" name="Nat. Microbiol.">
        <title>Global analysis of biosynthetic gene clusters reveals vast potential of secondary metabolite production in Penicillium species.</title>
        <authorList>
            <person name="Nielsen J.C."/>
            <person name="Grijseels S."/>
            <person name="Prigent S."/>
            <person name="Ji B."/>
            <person name="Dainat J."/>
            <person name="Nielsen K.F."/>
            <person name="Frisvad J.C."/>
            <person name="Workman M."/>
            <person name="Nielsen J."/>
        </authorList>
    </citation>
    <scope>NUCLEOTIDE SEQUENCE [LARGE SCALE GENOMIC DNA]</scope>
    <source>
        <strain evidence="2">IBT 13039</strain>
    </source>
</reference>
<accession>A0A1V6XBG7</accession>
<dbReference type="AlphaFoldDB" id="A0A1V6XBG7"/>